<dbReference type="EMBL" id="QXED01000016">
    <property type="protein sequence ID" value="RIV17702.1"/>
    <property type="molecule type" value="Genomic_DNA"/>
</dbReference>
<dbReference type="InterPro" id="IPR029060">
    <property type="entry name" value="PIN-like_dom_sf"/>
</dbReference>
<accession>A0A418LWU1</accession>
<evidence type="ECO:0008006" key="3">
    <source>
        <dbReference type="Google" id="ProtNLM"/>
    </source>
</evidence>
<dbReference type="AlphaFoldDB" id="A0A418LWU1"/>
<dbReference type="Proteomes" id="UP000283523">
    <property type="component" value="Unassembled WGS sequence"/>
</dbReference>
<name>A0A418LWU1_9BACT</name>
<dbReference type="Gene3D" id="3.40.50.1010">
    <property type="entry name" value="5'-nuclease"/>
    <property type="match status" value="1"/>
</dbReference>
<gene>
    <name evidence="1" type="ORF">DYU11_31155</name>
</gene>
<evidence type="ECO:0000313" key="1">
    <source>
        <dbReference type="EMBL" id="RIV17702.1"/>
    </source>
</evidence>
<dbReference type="RefSeq" id="WP_119671668.1">
    <property type="nucleotide sequence ID" value="NZ_QXED01000016.1"/>
</dbReference>
<protein>
    <recommendedName>
        <fullName evidence="3">PIN domain-containing protein</fullName>
    </recommendedName>
</protein>
<organism evidence="1 2">
    <name type="scientific">Fibrisoma montanum</name>
    <dbReference type="NCBI Taxonomy" id="2305895"/>
    <lineage>
        <taxon>Bacteria</taxon>
        <taxon>Pseudomonadati</taxon>
        <taxon>Bacteroidota</taxon>
        <taxon>Cytophagia</taxon>
        <taxon>Cytophagales</taxon>
        <taxon>Spirosomataceae</taxon>
        <taxon>Fibrisoma</taxon>
    </lineage>
</organism>
<evidence type="ECO:0000313" key="2">
    <source>
        <dbReference type="Proteomes" id="UP000283523"/>
    </source>
</evidence>
<comment type="caution">
    <text evidence="1">The sequence shown here is derived from an EMBL/GenBank/DDBJ whole genome shotgun (WGS) entry which is preliminary data.</text>
</comment>
<proteinExistence type="predicted"/>
<dbReference type="OrthoDB" id="573871at2"/>
<dbReference type="SUPFAM" id="SSF88723">
    <property type="entry name" value="PIN domain-like"/>
    <property type="match status" value="1"/>
</dbReference>
<keyword evidence="2" id="KW-1185">Reference proteome</keyword>
<sequence length="164" mass="19110">MRKFVAIDTHTFIWGVKKESSVGQEFMIPKTLRFFDYLWEDGYNIIIPTPVLGEALVPIPLDEHYKVLSKINRRMMLASYDPQSAAIFADMYNSFKKNDELNEYKKLHAVPRERVKIDYMIAAIAKTYKAECIYSQDPHITKFAGSFIDVKCIPDIPYQTEIIF</sequence>
<reference evidence="1 2" key="1">
    <citation type="submission" date="2018-08" db="EMBL/GenBank/DDBJ databases">
        <title>Fibrisoma montanum sp. nov., isolated from Danxia mountain soil.</title>
        <authorList>
            <person name="Huang Y."/>
        </authorList>
    </citation>
    <scope>NUCLEOTIDE SEQUENCE [LARGE SCALE GENOMIC DNA]</scope>
    <source>
        <strain evidence="1 2">HYT19</strain>
    </source>
</reference>